<feature type="compositionally biased region" description="Basic residues" evidence="2">
    <location>
        <begin position="522"/>
        <end position="532"/>
    </location>
</feature>
<name>A0A163MMC8_ABSGL</name>
<feature type="compositionally biased region" description="Low complexity" evidence="2">
    <location>
        <begin position="487"/>
        <end position="500"/>
    </location>
</feature>
<feature type="compositionally biased region" description="Low complexity" evidence="2">
    <location>
        <begin position="508"/>
        <end position="518"/>
    </location>
</feature>
<dbReference type="AlphaFoldDB" id="A0A163MMC8"/>
<dbReference type="InterPro" id="IPR052579">
    <property type="entry name" value="Zinc_finger_SWIM"/>
</dbReference>
<dbReference type="GO" id="GO:0008270">
    <property type="term" value="F:zinc ion binding"/>
    <property type="evidence" value="ECO:0007669"/>
    <property type="project" value="UniProtKB-KW"/>
</dbReference>
<dbReference type="PROSITE" id="PS50966">
    <property type="entry name" value="ZF_SWIM"/>
    <property type="match status" value="1"/>
</dbReference>
<evidence type="ECO:0000259" key="3">
    <source>
        <dbReference type="PROSITE" id="PS50966"/>
    </source>
</evidence>
<reference evidence="4" key="1">
    <citation type="submission" date="2016-04" db="EMBL/GenBank/DDBJ databases">
        <authorList>
            <person name="Evans L.H."/>
            <person name="Alamgir A."/>
            <person name="Owens N."/>
            <person name="Weber N.D."/>
            <person name="Virtaneva K."/>
            <person name="Barbian K."/>
            <person name="Babar A."/>
            <person name="Rosenke K."/>
        </authorList>
    </citation>
    <scope>NUCLEOTIDE SEQUENCE [LARGE SCALE GENOMIC DNA]</scope>
    <source>
        <strain evidence="4">CBS 101.48</strain>
    </source>
</reference>
<keyword evidence="1" id="KW-0479">Metal-binding</keyword>
<feature type="domain" description="SWIM-type" evidence="3">
    <location>
        <begin position="296"/>
        <end position="334"/>
    </location>
</feature>
<evidence type="ECO:0000313" key="4">
    <source>
        <dbReference type="EMBL" id="SAM06329.1"/>
    </source>
</evidence>
<protein>
    <recommendedName>
        <fullName evidence="3">SWIM-type domain-containing protein</fullName>
    </recommendedName>
</protein>
<evidence type="ECO:0000313" key="5">
    <source>
        <dbReference type="Proteomes" id="UP000078561"/>
    </source>
</evidence>
<feature type="compositionally biased region" description="Pro residues" evidence="2">
    <location>
        <begin position="472"/>
        <end position="486"/>
    </location>
</feature>
<keyword evidence="1" id="KW-0862">Zinc</keyword>
<sequence length="553" mass="61496">MRTRQGRVAYTNKCDWKAYEKKDDQGWCVGKVILHDGSIIADRHVQGAVSVGKCEHNHALIADSSVVASVFPQARALDTKQVKTVASMLMAGSSASNVVDAMREDQGKTIKPKDVCDQFHQTIRRCPCCRRDLSNKQPGHAFVQLGDKSSKTFVAASASVLMVNETAINYNWALTTFKEVVWAGKNEEVNTKDCEKKTKYHKMINKLFYTSDEQALNETAVDLGVLFSSSRNEEKLKKHLNDIVGKDQAKVYKENASYMSQKSTEQRTNPVSIFNQPLFKNLLGRISHFALALIMKEFKNQKDNKHDDPACTCAISRNFGLPCRHQFPEVLVPDQIDQFWHLDCEKEVVMDHETALAKIKSLLDSVSQEHLEDIVVEVSGLIDNIASNAAGENLDDFSFTMDEHQPDCSNDVLYLPPKRRNLKGKLNDQPIDKQEMQPFTLPAKVITKGRPMEKNTGNWRPNGLFVVEPAPASSPSPIPLSSPPEPASSSSPASSTLPTPLSSPPAPASSSSPAPCTPKLQIRIKTKYLGKRTRNEGANINEKPKRLRMNAPK</sequence>
<dbReference type="PANTHER" id="PTHR31569">
    <property type="entry name" value="SWIM-TYPE DOMAIN-CONTAINING PROTEIN"/>
    <property type="match status" value="1"/>
</dbReference>
<accession>A0A163MMC8</accession>
<organism evidence="4">
    <name type="scientific">Absidia glauca</name>
    <name type="common">Pin mould</name>
    <dbReference type="NCBI Taxonomy" id="4829"/>
    <lineage>
        <taxon>Eukaryota</taxon>
        <taxon>Fungi</taxon>
        <taxon>Fungi incertae sedis</taxon>
        <taxon>Mucoromycota</taxon>
        <taxon>Mucoromycotina</taxon>
        <taxon>Mucoromycetes</taxon>
        <taxon>Mucorales</taxon>
        <taxon>Cunninghamellaceae</taxon>
        <taxon>Absidia</taxon>
    </lineage>
</organism>
<dbReference type="InterPro" id="IPR007527">
    <property type="entry name" value="Znf_SWIM"/>
</dbReference>
<gene>
    <name evidence="4" type="primary">ABSGL_12217.1 scaffold 12718</name>
</gene>
<keyword evidence="5" id="KW-1185">Reference proteome</keyword>
<feature type="region of interest" description="Disordered" evidence="2">
    <location>
        <begin position="447"/>
        <end position="553"/>
    </location>
</feature>
<dbReference type="EMBL" id="LT554584">
    <property type="protein sequence ID" value="SAM06329.1"/>
    <property type="molecule type" value="Genomic_DNA"/>
</dbReference>
<dbReference type="PANTHER" id="PTHR31569:SF4">
    <property type="entry name" value="SWIM-TYPE DOMAIN-CONTAINING PROTEIN"/>
    <property type="match status" value="1"/>
</dbReference>
<dbReference type="InParanoid" id="A0A163MMC8"/>
<evidence type="ECO:0000256" key="1">
    <source>
        <dbReference type="PROSITE-ProRule" id="PRU00325"/>
    </source>
</evidence>
<evidence type="ECO:0000256" key="2">
    <source>
        <dbReference type="SAM" id="MobiDB-lite"/>
    </source>
</evidence>
<dbReference type="Proteomes" id="UP000078561">
    <property type="component" value="Unassembled WGS sequence"/>
</dbReference>
<keyword evidence="1" id="KW-0863">Zinc-finger</keyword>
<proteinExistence type="predicted"/>
<dbReference type="OrthoDB" id="2422411at2759"/>